<sequence length="390" mass="44381">MEKEMNNTMGNMIKNNSKKRIEMERAYKAQQELLLGYRKDMYAGIIQLDQWMEEYATTVSNINYVVQLPYNIDDMLKYFPQYSDDLMNVLRKNPQMMKTMEQVVDISGKWAKIGGTALGAGLNVYTLVKEEESDFKKGLARLDLAGTATMLVGPTPIPFITSTVNTVGTYVYDEILEDKGRRVLDQMFKEDHYTKSSDERISADSWVKAPDIPERPKVFNNDKFIAALEKNYSKMDKQNSKHEKARYLEKMAQEGKPMETLPQLIHRKTNELTKKQIETIEQKRSQPGALILGNRIDTKNNRRPNLQSGKDDSSIFKLYNPQSTGQNKVKTMSLKDQGHKESALQQKNNSVNNNSFVVNIAGMNKTTNEIINELVPQLKLSLANTAGAAV</sequence>
<organism evidence="2 3">
    <name type="scientific">Geosporobacter ferrireducens</name>
    <dbReference type="NCBI Taxonomy" id="1424294"/>
    <lineage>
        <taxon>Bacteria</taxon>
        <taxon>Bacillati</taxon>
        <taxon>Bacillota</taxon>
        <taxon>Clostridia</taxon>
        <taxon>Peptostreptococcales</taxon>
        <taxon>Thermotaleaceae</taxon>
        <taxon>Geosporobacter</taxon>
    </lineage>
</organism>
<dbReference type="KEGG" id="gfe:Gferi_14560"/>
<feature type="compositionally biased region" description="Polar residues" evidence="1">
    <location>
        <begin position="320"/>
        <end position="329"/>
    </location>
</feature>
<dbReference type="STRING" id="1424294.Gferi_14560"/>
<reference evidence="2 3" key="1">
    <citation type="submission" date="2016-09" db="EMBL/GenBank/DDBJ databases">
        <title>Genomic analysis reveals versatility of anaerobic energy metabolism of Geosporobacter ferrireducens IRF9 of phylum Firmicutes.</title>
        <authorList>
            <person name="Kim S.-J."/>
        </authorList>
    </citation>
    <scope>NUCLEOTIDE SEQUENCE [LARGE SCALE GENOMIC DNA]</scope>
    <source>
        <strain evidence="2 3">IRF9</strain>
    </source>
</reference>
<protein>
    <submittedName>
        <fullName evidence="2">Uncharacterized protein</fullName>
    </submittedName>
</protein>
<keyword evidence="3" id="KW-1185">Reference proteome</keyword>
<proteinExistence type="predicted"/>
<evidence type="ECO:0000313" key="2">
    <source>
        <dbReference type="EMBL" id="AOT70687.1"/>
    </source>
</evidence>
<dbReference type="Proteomes" id="UP000095743">
    <property type="component" value="Chromosome"/>
</dbReference>
<name>A0A1D8GIG8_9FIRM</name>
<feature type="region of interest" description="Disordered" evidence="1">
    <location>
        <begin position="286"/>
        <end position="329"/>
    </location>
</feature>
<evidence type="ECO:0000256" key="1">
    <source>
        <dbReference type="SAM" id="MobiDB-lite"/>
    </source>
</evidence>
<dbReference type="AlphaFoldDB" id="A0A1D8GIG8"/>
<accession>A0A1D8GIG8</accession>
<evidence type="ECO:0000313" key="3">
    <source>
        <dbReference type="Proteomes" id="UP000095743"/>
    </source>
</evidence>
<dbReference type="EMBL" id="CP017269">
    <property type="protein sequence ID" value="AOT70687.1"/>
    <property type="molecule type" value="Genomic_DNA"/>
</dbReference>
<gene>
    <name evidence="2" type="ORF">Gferi_14560</name>
</gene>
<dbReference type="RefSeq" id="WP_069977727.1">
    <property type="nucleotide sequence ID" value="NZ_CP017269.1"/>
</dbReference>
<dbReference type="OrthoDB" id="9876775at2"/>